<keyword evidence="8" id="KW-0648">Protein biosynthesis</keyword>
<dbReference type="GO" id="GO:0008270">
    <property type="term" value="F:zinc ion binding"/>
    <property type="evidence" value="ECO:0007669"/>
    <property type="project" value="UniProtKB-UniRule"/>
</dbReference>
<feature type="binding site" evidence="7">
    <location>
        <position position="111"/>
    </location>
    <ligand>
        <name>Zn(2+)</name>
        <dbReference type="ChEBI" id="CHEBI:29105"/>
    </ligand>
</feature>
<dbReference type="NCBIfam" id="NF004314">
    <property type="entry name" value="PRK05710.1-3"/>
    <property type="match status" value="1"/>
</dbReference>
<evidence type="ECO:0000256" key="6">
    <source>
        <dbReference type="ARBA" id="ARBA00023146"/>
    </source>
</evidence>
<dbReference type="GO" id="GO:0006400">
    <property type="term" value="P:tRNA modification"/>
    <property type="evidence" value="ECO:0007669"/>
    <property type="project" value="InterPro"/>
</dbReference>
<dbReference type="PANTHER" id="PTHR43311">
    <property type="entry name" value="GLUTAMATE--TRNA LIGASE"/>
    <property type="match status" value="1"/>
</dbReference>
<keyword evidence="2 7" id="KW-0479">Metal-binding</keyword>
<comment type="cofactor">
    <cofactor evidence="7">
        <name>Zn(2+)</name>
        <dbReference type="ChEBI" id="CHEBI:29105"/>
    </cofactor>
    <text evidence="7">Binds 1 zinc ion per subunit.</text>
</comment>
<feature type="domain" description="Glutamyl/glutaminyl-tRNA synthetase class Ib catalytic" evidence="9">
    <location>
        <begin position="5"/>
        <end position="264"/>
    </location>
</feature>
<reference evidence="10 11" key="1">
    <citation type="submission" date="2018-11" db="EMBL/GenBank/DDBJ databases">
        <title>Complete Genome Sequence of Vbrio mediterranei 117-T6: a Potential Pathogen Bacteria Isolated from the Conchocelis of Pyropia.</title>
        <authorList>
            <person name="Liu Q."/>
        </authorList>
    </citation>
    <scope>NUCLEOTIDE SEQUENCE [LARGE SCALE GENOMIC DNA]</scope>
    <source>
        <strain evidence="10 11">117-T6</strain>
    </source>
</reference>
<keyword evidence="6 7" id="KW-0030">Aminoacyl-tRNA synthetase</keyword>
<dbReference type="InterPro" id="IPR020058">
    <property type="entry name" value="Glu/Gln-tRNA-synth_Ib_cat-dom"/>
</dbReference>
<dbReference type="Pfam" id="PF00749">
    <property type="entry name" value="tRNA-synt_1c"/>
    <property type="match status" value="1"/>
</dbReference>
<keyword evidence="3 7" id="KW-0547">Nucleotide-binding</keyword>
<dbReference type="PANTHER" id="PTHR43311:SF1">
    <property type="entry name" value="GLUTAMYL-Q TRNA(ASP) SYNTHETASE"/>
    <property type="match status" value="1"/>
</dbReference>
<evidence type="ECO:0000256" key="8">
    <source>
        <dbReference type="RuleBase" id="RU363037"/>
    </source>
</evidence>
<feature type="binding site" evidence="7">
    <location>
        <position position="115"/>
    </location>
    <ligand>
        <name>Zn(2+)</name>
        <dbReference type="ChEBI" id="CHEBI:29105"/>
    </ligand>
</feature>
<dbReference type="EC" id="6.1.1.-" evidence="7"/>
<dbReference type="EMBL" id="CP033577">
    <property type="protein sequence ID" value="AYV20977.1"/>
    <property type="molecule type" value="Genomic_DNA"/>
</dbReference>
<feature type="short sequence motif" description="'KMSKS' region" evidence="7">
    <location>
        <begin position="225"/>
        <end position="229"/>
    </location>
</feature>
<dbReference type="SUPFAM" id="SSF52374">
    <property type="entry name" value="Nucleotidylyl transferase"/>
    <property type="match status" value="1"/>
</dbReference>
<feature type="binding site" evidence="7">
    <location>
        <position position="41"/>
    </location>
    <ligand>
        <name>L-glutamate</name>
        <dbReference type="ChEBI" id="CHEBI:29985"/>
    </ligand>
</feature>
<dbReference type="GO" id="GO:0006424">
    <property type="term" value="P:glutamyl-tRNA aminoacylation"/>
    <property type="evidence" value="ECO:0007669"/>
    <property type="project" value="InterPro"/>
</dbReference>
<protein>
    <recommendedName>
        <fullName evidence="7">Glutamyl-Q tRNA(Asp) synthetase</fullName>
        <shortName evidence="7">Glu-Q-RSs</shortName>
        <ecNumber evidence="7">6.1.1.-</ecNumber>
    </recommendedName>
</protein>
<dbReference type="Gene3D" id="3.40.50.620">
    <property type="entry name" value="HUPs"/>
    <property type="match status" value="1"/>
</dbReference>
<dbReference type="InterPro" id="IPR022380">
    <property type="entry name" value="Glu-Q_tRNA(Asp)_Synthase"/>
</dbReference>
<evidence type="ECO:0000256" key="2">
    <source>
        <dbReference type="ARBA" id="ARBA00022723"/>
    </source>
</evidence>
<dbReference type="PRINTS" id="PR00987">
    <property type="entry name" value="TRNASYNTHGLU"/>
</dbReference>
<feature type="binding site" evidence="7">
    <location>
        <begin position="5"/>
        <end position="9"/>
    </location>
    <ligand>
        <name>L-glutamate</name>
        <dbReference type="ChEBI" id="CHEBI:29985"/>
    </ligand>
</feature>
<feature type="binding site" evidence="7">
    <location>
        <position position="169"/>
    </location>
    <ligand>
        <name>L-glutamate</name>
        <dbReference type="ChEBI" id="CHEBI:29985"/>
    </ligand>
</feature>
<evidence type="ECO:0000313" key="11">
    <source>
        <dbReference type="Proteomes" id="UP000279760"/>
    </source>
</evidence>
<feature type="binding site" evidence="7">
    <location>
        <position position="97"/>
    </location>
    <ligand>
        <name>Zn(2+)</name>
        <dbReference type="ChEBI" id="CHEBI:29105"/>
    </ligand>
</feature>
<name>A0A3G4V879_9VIBR</name>
<sequence>MYIGRFAPSPSGPLHFGSLIAALGSYFQAKSHSGQWLVRIEDIDPPREVAGAASLILKTLEAYQLQWDGDVLYQSSRLDAYQAQIDHWLHQGQAYLCECTRKQIKALGGYYQGTCRDKALSSSNQCAVRLKMHHPVESFIDQRYGQLDIPKALAEEDFIIKRRDGLFAYNLAVVLDDIYQNITEVVRGADLIEPTGRQISLYKTLDVDPVSYLHLPLAIDDNGNKLSKQNHATAIDLSNPRPTLLNAMRFLGFNIDSHIETENIETIIQWGVENWQLLQLPNKLKIKPPFSNEAL</sequence>
<feature type="binding site" evidence="7">
    <location>
        <position position="187"/>
    </location>
    <ligand>
        <name>L-glutamate</name>
        <dbReference type="ChEBI" id="CHEBI:29985"/>
    </ligand>
</feature>
<dbReference type="NCBIfam" id="TIGR03838">
    <property type="entry name" value="queuosine_YadB"/>
    <property type="match status" value="1"/>
</dbReference>
<evidence type="ECO:0000256" key="1">
    <source>
        <dbReference type="ARBA" id="ARBA00022598"/>
    </source>
</evidence>
<dbReference type="HAMAP" id="MF_01428">
    <property type="entry name" value="Glu_Q_tRNA_synth"/>
    <property type="match status" value="1"/>
</dbReference>
<dbReference type="FunFam" id="3.40.50.620:FF:000093">
    <property type="entry name" value="Glutamyl-Q tRNA(Asp) synthetase"/>
    <property type="match status" value="1"/>
</dbReference>
<accession>A0A3G4V879</accession>
<dbReference type="GO" id="GO:0005524">
    <property type="term" value="F:ATP binding"/>
    <property type="evidence" value="ECO:0007669"/>
    <property type="project" value="UniProtKB-KW"/>
</dbReference>
<dbReference type="InterPro" id="IPR049940">
    <property type="entry name" value="GluQ/Sye"/>
</dbReference>
<comment type="function">
    <text evidence="7">Catalyzes the tRNA-independent activation of glutamate in presence of ATP and the subsequent transfer of glutamate onto a tRNA(Asp). Glutamate is transferred on the 2-amino-5-(4,5-dihydroxy-2-cyclopenten-1-yl) moiety of the queuosine in the wobble position of the QUC anticodon.</text>
</comment>
<dbReference type="GO" id="GO:0005829">
    <property type="term" value="C:cytosol"/>
    <property type="evidence" value="ECO:0007669"/>
    <property type="project" value="TreeGrafter"/>
</dbReference>
<evidence type="ECO:0000256" key="3">
    <source>
        <dbReference type="ARBA" id="ARBA00022741"/>
    </source>
</evidence>
<dbReference type="InterPro" id="IPR000924">
    <property type="entry name" value="Glu/Gln-tRNA-synth"/>
</dbReference>
<evidence type="ECO:0000256" key="5">
    <source>
        <dbReference type="ARBA" id="ARBA00022840"/>
    </source>
</evidence>
<dbReference type="InterPro" id="IPR014729">
    <property type="entry name" value="Rossmann-like_a/b/a_fold"/>
</dbReference>
<gene>
    <name evidence="7" type="primary">gluQ</name>
    <name evidence="10" type="ORF">ECB94_06470</name>
</gene>
<comment type="similarity">
    <text evidence="7">Belongs to the class-I aminoacyl-tRNA synthetase family. GluQ subfamily.</text>
</comment>
<evidence type="ECO:0000256" key="7">
    <source>
        <dbReference type="HAMAP-Rule" id="MF_01428"/>
    </source>
</evidence>
<dbReference type="AlphaFoldDB" id="A0A3G4V879"/>
<dbReference type="GO" id="GO:0004818">
    <property type="term" value="F:glutamate-tRNA ligase activity"/>
    <property type="evidence" value="ECO:0007669"/>
    <property type="project" value="TreeGrafter"/>
</dbReference>
<keyword evidence="1 7" id="KW-0436">Ligase</keyword>
<keyword evidence="5 7" id="KW-0067">ATP-binding</keyword>
<feature type="binding site" evidence="7">
    <location>
        <position position="228"/>
    </location>
    <ligand>
        <name>ATP</name>
        <dbReference type="ChEBI" id="CHEBI:30616"/>
    </ligand>
</feature>
<dbReference type="RefSeq" id="WP_124940253.1">
    <property type="nucleotide sequence ID" value="NZ_CP033577.1"/>
</dbReference>
<evidence type="ECO:0000256" key="4">
    <source>
        <dbReference type="ARBA" id="ARBA00022833"/>
    </source>
</evidence>
<evidence type="ECO:0000313" key="10">
    <source>
        <dbReference type="EMBL" id="AYV20977.1"/>
    </source>
</evidence>
<dbReference type="Proteomes" id="UP000279760">
    <property type="component" value="Chromosome 1"/>
</dbReference>
<keyword evidence="4 7" id="KW-0862">Zinc</keyword>
<organism evidence="10 11">
    <name type="scientific">Vibrio mediterranei</name>
    <dbReference type="NCBI Taxonomy" id="689"/>
    <lineage>
        <taxon>Bacteria</taxon>
        <taxon>Pseudomonadati</taxon>
        <taxon>Pseudomonadota</taxon>
        <taxon>Gammaproteobacteria</taxon>
        <taxon>Vibrionales</taxon>
        <taxon>Vibrionaceae</taxon>
        <taxon>Vibrio</taxon>
    </lineage>
</organism>
<feature type="binding site" evidence="7">
    <location>
        <position position="99"/>
    </location>
    <ligand>
        <name>Zn(2+)</name>
        <dbReference type="ChEBI" id="CHEBI:29105"/>
    </ligand>
</feature>
<evidence type="ECO:0000259" key="9">
    <source>
        <dbReference type="Pfam" id="PF00749"/>
    </source>
</evidence>
<feature type="short sequence motif" description="'HIGH' region" evidence="7">
    <location>
        <begin position="8"/>
        <end position="18"/>
    </location>
</feature>
<proteinExistence type="inferred from homology"/>